<feature type="domain" description="PPIase cyclophilin-type" evidence="6">
    <location>
        <begin position="1"/>
        <end position="154"/>
    </location>
</feature>
<dbReference type="EMBL" id="DS985242">
    <property type="protein sequence ID" value="EDV28017.1"/>
    <property type="molecule type" value="Genomic_DNA"/>
</dbReference>
<evidence type="ECO:0000256" key="4">
    <source>
        <dbReference type="ARBA" id="ARBA00038286"/>
    </source>
</evidence>
<feature type="non-terminal residue" evidence="7">
    <location>
        <position position="1"/>
    </location>
</feature>
<dbReference type="PROSITE" id="PS50072">
    <property type="entry name" value="CSA_PPIASE_2"/>
    <property type="match status" value="1"/>
</dbReference>
<comment type="catalytic activity">
    <reaction evidence="1 5">
        <text>[protein]-peptidylproline (omega=180) = [protein]-peptidylproline (omega=0)</text>
        <dbReference type="Rhea" id="RHEA:16237"/>
        <dbReference type="Rhea" id="RHEA-COMP:10747"/>
        <dbReference type="Rhea" id="RHEA-COMP:10748"/>
        <dbReference type="ChEBI" id="CHEBI:83833"/>
        <dbReference type="ChEBI" id="CHEBI:83834"/>
        <dbReference type="EC" id="5.2.1.8"/>
    </reaction>
</comment>
<dbReference type="PIRSF" id="PIRSF001467">
    <property type="entry name" value="Peptidylpro_ismrse"/>
    <property type="match status" value="1"/>
</dbReference>
<comment type="similarity">
    <text evidence="4">Belongs to the cyclophilin-type PPIase family. PPIL3 subfamily.</text>
</comment>
<dbReference type="FunCoup" id="B3RNG3">
    <property type="interactions" value="2072"/>
</dbReference>
<organism evidence="7 8">
    <name type="scientific">Trichoplax adhaerens</name>
    <name type="common">Trichoplax reptans</name>
    <dbReference type="NCBI Taxonomy" id="10228"/>
    <lineage>
        <taxon>Eukaryota</taxon>
        <taxon>Metazoa</taxon>
        <taxon>Placozoa</taxon>
        <taxon>Uniplacotomia</taxon>
        <taxon>Trichoplacea</taxon>
        <taxon>Trichoplacidae</taxon>
        <taxon>Trichoplax</taxon>
    </lineage>
</organism>
<dbReference type="HOGENOM" id="CLU_012062_16_3_1"/>
<dbReference type="InterPro" id="IPR024936">
    <property type="entry name" value="Cyclophilin-type_PPIase"/>
</dbReference>
<proteinExistence type="inferred from homology"/>
<dbReference type="CDD" id="cd01928">
    <property type="entry name" value="Cyclophilin_PPIL3_like"/>
    <property type="match status" value="1"/>
</dbReference>
<gene>
    <name evidence="7" type="ORF">TRIADDRAFT_21639</name>
</gene>
<dbReference type="STRING" id="10228.B3RNG3"/>
<dbReference type="Pfam" id="PF00160">
    <property type="entry name" value="Pro_isomerase"/>
    <property type="match status" value="1"/>
</dbReference>
<dbReference type="PANTHER" id="PTHR45625">
    <property type="entry name" value="PEPTIDYL-PROLYL CIS-TRANS ISOMERASE-RELATED"/>
    <property type="match status" value="1"/>
</dbReference>
<dbReference type="InterPro" id="IPR020892">
    <property type="entry name" value="Cyclophilin-type_PPIase_CS"/>
</dbReference>
<dbReference type="Gene3D" id="2.40.100.10">
    <property type="entry name" value="Cyclophilin-like"/>
    <property type="match status" value="1"/>
</dbReference>
<dbReference type="GeneID" id="6751066"/>
<keyword evidence="3 5" id="KW-0413">Isomerase</keyword>
<keyword evidence="2 5" id="KW-0697">Rotamase</keyword>
<dbReference type="InterPro" id="IPR029000">
    <property type="entry name" value="Cyclophilin-like_dom_sf"/>
</dbReference>
<dbReference type="GO" id="GO:0003755">
    <property type="term" value="F:peptidyl-prolyl cis-trans isomerase activity"/>
    <property type="evidence" value="ECO:0000318"/>
    <property type="project" value="GO_Central"/>
</dbReference>
<dbReference type="InterPro" id="IPR044666">
    <property type="entry name" value="Cyclophilin_A-like"/>
</dbReference>
<evidence type="ECO:0000256" key="1">
    <source>
        <dbReference type="ARBA" id="ARBA00000971"/>
    </source>
</evidence>
<keyword evidence="8" id="KW-1185">Reference proteome</keyword>
<dbReference type="OrthoDB" id="271386at2759"/>
<dbReference type="eggNOG" id="KOG0884">
    <property type="taxonomic scope" value="Eukaryota"/>
</dbReference>
<dbReference type="RefSeq" id="XP_002109851.1">
    <property type="nucleotide sequence ID" value="XM_002109815.1"/>
</dbReference>
<dbReference type="GO" id="GO:0071013">
    <property type="term" value="C:catalytic step 2 spliceosome"/>
    <property type="evidence" value="ECO:0000318"/>
    <property type="project" value="GO_Central"/>
</dbReference>
<evidence type="ECO:0000256" key="3">
    <source>
        <dbReference type="ARBA" id="ARBA00023235"/>
    </source>
</evidence>
<name>B3RNG3_TRIAD</name>
<dbReference type="PRINTS" id="PR00153">
    <property type="entry name" value="CSAPPISMRASE"/>
</dbReference>
<evidence type="ECO:0000259" key="6">
    <source>
        <dbReference type="PROSITE" id="PS50072"/>
    </source>
</evidence>
<dbReference type="FunFam" id="2.40.100.10:FF:000012">
    <property type="entry name" value="Peptidyl-prolyl cis-trans isomerase"/>
    <property type="match status" value="1"/>
</dbReference>
<dbReference type="SUPFAM" id="SSF50891">
    <property type="entry name" value="Cyclophilin-like"/>
    <property type="match status" value="1"/>
</dbReference>
<evidence type="ECO:0000313" key="7">
    <source>
        <dbReference type="EMBL" id="EDV28017.1"/>
    </source>
</evidence>
<sequence length="163" mass="18318">QSVTLHTDLGDLKIELFCDECPKACENFLALCASNYYDDCQFHRNIPGFMVQAGDPTGTGKGGNSIWGRKFEDEFNDAVKHSRRGMVSMANSGPNTNGSQFFITYAKQSHLDNKYTIFGKVIDGFEILDDLEKIPVDEKSYRPLRNIHIRKITIHANPIAENA</sequence>
<dbReference type="Proteomes" id="UP000009022">
    <property type="component" value="Unassembled WGS sequence"/>
</dbReference>
<protein>
    <recommendedName>
        <fullName evidence="5">Peptidyl-prolyl cis-trans isomerase</fullName>
        <shortName evidence="5">PPIase</shortName>
        <ecNumber evidence="5">5.2.1.8</ecNumber>
    </recommendedName>
</protein>
<dbReference type="OMA" id="VPFHRVM"/>
<dbReference type="InParanoid" id="B3RNG3"/>
<dbReference type="CTD" id="6751066"/>
<dbReference type="KEGG" id="tad:TRIADDRAFT_21639"/>
<dbReference type="EC" id="5.2.1.8" evidence="5"/>
<dbReference type="InterPro" id="IPR002130">
    <property type="entry name" value="Cyclophilin-type_PPIase_dom"/>
</dbReference>
<evidence type="ECO:0000313" key="8">
    <source>
        <dbReference type="Proteomes" id="UP000009022"/>
    </source>
</evidence>
<reference evidence="7 8" key="1">
    <citation type="journal article" date="2008" name="Nature">
        <title>The Trichoplax genome and the nature of placozoans.</title>
        <authorList>
            <person name="Srivastava M."/>
            <person name="Begovic E."/>
            <person name="Chapman J."/>
            <person name="Putnam N.H."/>
            <person name="Hellsten U."/>
            <person name="Kawashima T."/>
            <person name="Kuo A."/>
            <person name="Mitros T."/>
            <person name="Salamov A."/>
            <person name="Carpenter M.L."/>
            <person name="Signorovitch A.Y."/>
            <person name="Moreno M.A."/>
            <person name="Kamm K."/>
            <person name="Grimwood J."/>
            <person name="Schmutz J."/>
            <person name="Shapiro H."/>
            <person name="Grigoriev I.V."/>
            <person name="Buss L.W."/>
            <person name="Schierwater B."/>
            <person name="Dellaporta S.L."/>
            <person name="Rokhsar D.S."/>
        </authorList>
    </citation>
    <scope>NUCLEOTIDE SEQUENCE [LARGE SCALE GENOMIC DNA]</scope>
    <source>
        <strain evidence="7 8">Grell-BS-1999</strain>
    </source>
</reference>
<dbReference type="GO" id="GO:0006457">
    <property type="term" value="P:protein folding"/>
    <property type="evidence" value="ECO:0000318"/>
    <property type="project" value="GO_Central"/>
</dbReference>
<accession>B3RNG3</accession>
<dbReference type="PROSITE" id="PS00170">
    <property type="entry name" value="CSA_PPIASE_1"/>
    <property type="match status" value="1"/>
</dbReference>
<evidence type="ECO:0000256" key="5">
    <source>
        <dbReference type="RuleBase" id="RU363019"/>
    </source>
</evidence>
<comment type="function">
    <text evidence="5">PPIases accelerate the folding of proteins. It catalyzes the cis-trans isomerization of proline imidic peptide bonds in oligopeptides.</text>
</comment>
<dbReference type="PhylomeDB" id="B3RNG3"/>
<dbReference type="AlphaFoldDB" id="B3RNG3"/>
<evidence type="ECO:0000256" key="2">
    <source>
        <dbReference type="ARBA" id="ARBA00023110"/>
    </source>
</evidence>
<dbReference type="PANTHER" id="PTHR45625:SF2">
    <property type="entry name" value="PEPTIDYL-PROLYL CIS-TRANS ISOMERASE-LIKE 3"/>
    <property type="match status" value="1"/>
</dbReference>